<dbReference type="PANTHER" id="PTHR40465:SF1">
    <property type="entry name" value="DUF6534 DOMAIN-CONTAINING PROTEIN"/>
    <property type="match status" value="1"/>
</dbReference>
<accession>A0A5C3PFW1</accession>
<dbReference type="InterPro" id="IPR045339">
    <property type="entry name" value="DUF6534"/>
</dbReference>
<keyword evidence="1" id="KW-0472">Membrane</keyword>
<dbReference type="InParanoid" id="A0A5C3PFW1"/>
<feature type="transmembrane region" description="Helical" evidence="1">
    <location>
        <begin position="20"/>
        <end position="41"/>
    </location>
</feature>
<dbReference type="EMBL" id="ML211293">
    <property type="protein sequence ID" value="TFK84793.1"/>
    <property type="molecule type" value="Genomic_DNA"/>
</dbReference>
<dbReference type="Pfam" id="PF20152">
    <property type="entry name" value="DUF6534"/>
    <property type="match status" value="1"/>
</dbReference>
<feature type="transmembrane region" description="Helical" evidence="1">
    <location>
        <begin position="62"/>
        <end position="87"/>
    </location>
</feature>
<dbReference type="AlphaFoldDB" id="A0A5C3PFW1"/>
<gene>
    <name evidence="3" type="ORF">K466DRAFT_588629</name>
</gene>
<evidence type="ECO:0000256" key="1">
    <source>
        <dbReference type="SAM" id="Phobius"/>
    </source>
</evidence>
<keyword evidence="4" id="KW-1185">Reference proteome</keyword>
<feature type="domain" description="DUF6534" evidence="2">
    <location>
        <begin position="180"/>
        <end position="267"/>
    </location>
</feature>
<feature type="transmembrane region" description="Helical" evidence="1">
    <location>
        <begin position="171"/>
        <end position="191"/>
    </location>
</feature>
<feature type="transmembrane region" description="Helical" evidence="1">
    <location>
        <begin position="241"/>
        <end position="262"/>
    </location>
</feature>
<feature type="transmembrane region" description="Helical" evidence="1">
    <location>
        <begin position="212"/>
        <end position="235"/>
    </location>
</feature>
<keyword evidence="1" id="KW-1133">Transmembrane helix</keyword>
<proteinExistence type="predicted"/>
<feature type="transmembrane region" description="Helical" evidence="1">
    <location>
        <begin position="99"/>
        <end position="121"/>
    </location>
</feature>
<evidence type="ECO:0000313" key="3">
    <source>
        <dbReference type="EMBL" id="TFK84793.1"/>
    </source>
</evidence>
<protein>
    <recommendedName>
        <fullName evidence="2">DUF6534 domain-containing protein</fullName>
    </recommendedName>
</protein>
<evidence type="ECO:0000259" key="2">
    <source>
        <dbReference type="Pfam" id="PF20152"/>
    </source>
</evidence>
<sequence length="340" mass="37272">MECPQLLTEGAPLPFPPVPSLQNTFGAFLICTCLGCTLFGLTSHQTYRYFRLYPTDKRGMKLLIGLILCLDMLHTITNVHACYHYLITNYFNPCALNEGVWSIRLGIVEGGVMILVAHCFYARRLYLLGGRSLIPVVVIGFLLLAEIGFSITATAETFIQVVFSKFIPYMWQIWGVLLAAVCVDVVATSVLTHYLRKSRTGFKKTDSMVDILMVYAVNTGLSTSVLTIAAFISSILSRDTLIWAAITIVATKMYANSLLAVVNSRRSILDRGLEGFETGSFGLKIVSAQRHSLGQISPIQFQPPPSAVIDIKVTTETFLDVPRGGTSGDDQGVDSAFCST</sequence>
<feature type="transmembrane region" description="Helical" evidence="1">
    <location>
        <begin position="133"/>
        <end position="151"/>
    </location>
</feature>
<keyword evidence="1" id="KW-0812">Transmembrane</keyword>
<dbReference type="Proteomes" id="UP000308197">
    <property type="component" value="Unassembled WGS sequence"/>
</dbReference>
<dbReference type="PANTHER" id="PTHR40465">
    <property type="entry name" value="CHROMOSOME 1, WHOLE GENOME SHOTGUN SEQUENCE"/>
    <property type="match status" value="1"/>
</dbReference>
<reference evidence="3 4" key="1">
    <citation type="journal article" date="2019" name="Nat. Ecol. Evol.">
        <title>Megaphylogeny resolves global patterns of mushroom evolution.</title>
        <authorList>
            <person name="Varga T."/>
            <person name="Krizsan K."/>
            <person name="Foldi C."/>
            <person name="Dima B."/>
            <person name="Sanchez-Garcia M."/>
            <person name="Sanchez-Ramirez S."/>
            <person name="Szollosi G.J."/>
            <person name="Szarkandi J.G."/>
            <person name="Papp V."/>
            <person name="Albert L."/>
            <person name="Andreopoulos W."/>
            <person name="Angelini C."/>
            <person name="Antonin V."/>
            <person name="Barry K.W."/>
            <person name="Bougher N.L."/>
            <person name="Buchanan P."/>
            <person name="Buyck B."/>
            <person name="Bense V."/>
            <person name="Catcheside P."/>
            <person name="Chovatia M."/>
            <person name="Cooper J."/>
            <person name="Damon W."/>
            <person name="Desjardin D."/>
            <person name="Finy P."/>
            <person name="Geml J."/>
            <person name="Haridas S."/>
            <person name="Hughes K."/>
            <person name="Justo A."/>
            <person name="Karasinski D."/>
            <person name="Kautmanova I."/>
            <person name="Kiss B."/>
            <person name="Kocsube S."/>
            <person name="Kotiranta H."/>
            <person name="LaButti K.M."/>
            <person name="Lechner B.E."/>
            <person name="Liimatainen K."/>
            <person name="Lipzen A."/>
            <person name="Lukacs Z."/>
            <person name="Mihaltcheva S."/>
            <person name="Morgado L.N."/>
            <person name="Niskanen T."/>
            <person name="Noordeloos M.E."/>
            <person name="Ohm R.A."/>
            <person name="Ortiz-Santana B."/>
            <person name="Ovrebo C."/>
            <person name="Racz N."/>
            <person name="Riley R."/>
            <person name="Savchenko A."/>
            <person name="Shiryaev A."/>
            <person name="Soop K."/>
            <person name="Spirin V."/>
            <person name="Szebenyi C."/>
            <person name="Tomsovsky M."/>
            <person name="Tulloss R.E."/>
            <person name="Uehling J."/>
            <person name="Grigoriev I.V."/>
            <person name="Vagvolgyi C."/>
            <person name="Papp T."/>
            <person name="Martin F.M."/>
            <person name="Miettinen O."/>
            <person name="Hibbett D.S."/>
            <person name="Nagy L.G."/>
        </authorList>
    </citation>
    <scope>NUCLEOTIDE SEQUENCE [LARGE SCALE GENOMIC DNA]</scope>
    <source>
        <strain evidence="3 4">HHB13444</strain>
    </source>
</reference>
<name>A0A5C3PFW1_9APHY</name>
<evidence type="ECO:0000313" key="4">
    <source>
        <dbReference type="Proteomes" id="UP000308197"/>
    </source>
</evidence>
<organism evidence="3 4">
    <name type="scientific">Polyporus arcularius HHB13444</name>
    <dbReference type="NCBI Taxonomy" id="1314778"/>
    <lineage>
        <taxon>Eukaryota</taxon>
        <taxon>Fungi</taxon>
        <taxon>Dikarya</taxon>
        <taxon>Basidiomycota</taxon>
        <taxon>Agaricomycotina</taxon>
        <taxon>Agaricomycetes</taxon>
        <taxon>Polyporales</taxon>
        <taxon>Polyporaceae</taxon>
        <taxon>Polyporus</taxon>
    </lineage>
</organism>